<organism evidence="2 3">
    <name type="scientific">Pseudoxanthomonas suwonensis</name>
    <dbReference type="NCBI Taxonomy" id="314722"/>
    <lineage>
        <taxon>Bacteria</taxon>
        <taxon>Pseudomonadati</taxon>
        <taxon>Pseudomonadota</taxon>
        <taxon>Gammaproteobacteria</taxon>
        <taxon>Lysobacterales</taxon>
        <taxon>Lysobacteraceae</taxon>
        <taxon>Pseudoxanthomonas</taxon>
    </lineage>
</organism>
<reference evidence="2 3" key="1">
    <citation type="journal article" date="2015" name="Genome Announc.">
        <title>Complete Genome Sequence of Pseudoxanthomonas suwonensis Strain J1, a Cellulose-Degrading Bacterium Isolated from Leaf- and Wood-Enriched Soil.</title>
        <authorList>
            <person name="Hou L."/>
            <person name="Jiang J."/>
            <person name="Xu Z."/>
            <person name="Zhou Y."/>
            <person name="Leung F.C."/>
        </authorList>
    </citation>
    <scope>NUCLEOTIDE SEQUENCE [LARGE SCALE GENOMIC DNA]</scope>
    <source>
        <strain evidence="2 3">J1</strain>
    </source>
</reference>
<dbReference type="KEGG" id="psuw:WQ53_10290"/>
<dbReference type="EMBL" id="CP011144">
    <property type="protein sequence ID" value="AKC88337.1"/>
    <property type="molecule type" value="Genomic_DNA"/>
</dbReference>
<evidence type="ECO:0000256" key="1">
    <source>
        <dbReference type="SAM" id="MobiDB-lite"/>
    </source>
</evidence>
<dbReference type="PATRIC" id="fig|314722.6.peg.2214"/>
<feature type="region of interest" description="Disordered" evidence="1">
    <location>
        <begin position="123"/>
        <end position="142"/>
    </location>
</feature>
<keyword evidence="3" id="KW-1185">Reference proteome</keyword>
<dbReference type="AlphaFoldDB" id="A0A0E3Z3U7"/>
<feature type="region of interest" description="Disordered" evidence="1">
    <location>
        <begin position="30"/>
        <end position="77"/>
    </location>
</feature>
<proteinExistence type="predicted"/>
<sequence length="142" mass="14767">MPACLCLAALPSMAADDPAALDLSLPQASASPYRNDPPGAYHGDVSGVPAAPADIGSRRRSACPTTPDGEPTDLTGQVAMGVGHSRLGTSRYGAVGLNYCKSIIDDEGDERTFNMQLHMGEAEGPMPMIRTGPGPGPWRRGF</sequence>
<evidence type="ECO:0000313" key="3">
    <source>
        <dbReference type="Proteomes" id="UP000033067"/>
    </source>
</evidence>
<name>A0A0E3Z3U7_9GAMM</name>
<evidence type="ECO:0000313" key="2">
    <source>
        <dbReference type="EMBL" id="AKC88337.1"/>
    </source>
</evidence>
<dbReference type="Proteomes" id="UP000033067">
    <property type="component" value="Chromosome"/>
</dbReference>
<gene>
    <name evidence="2" type="ORF">WQ53_10290</name>
</gene>
<protein>
    <submittedName>
        <fullName evidence="2">Uncharacterized protein</fullName>
    </submittedName>
</protein>
<accession>A0A0E3Z3U7</accession>